<dbReference type="Pfam" id="PF00572">
    <property type="entry name" value="Ribosomal_L13"/>
    <property type="match status" value="1"/>
</dbReference>
<dbReference type="GO" id="GO:0022625">
    <property type="term" value="C:cytosolic large ribosomal subunit"/>
    <property type="evidence" value="ECO:0007669"/>
    <property type="project" value="TreeGrafter"/>
</dbReference>
<keyword evidence="7" id="KW-1185">Reference proteome</keyword>
<dbReference type="EMBL" id="CABIKM010000025">
    <property type="protein sequence ID" value="VUZ85260.1"/>
    <property type="molecule type" value="Genomic_DNA"/>
</dbReference>
<dbReference type="GO" id="GO:0017148">
    <property type="term" value="P:negative regulation of translation"/>
    <property type="evidence" value="ECO:0007669"/>
    <property type="project" value="TreeGrafter"/>
</dbReference>
<dbReference type="GO" id="GO:0003729">
    <property type="term" value="F:mRNA binding"/>
    <property type="evidence" value="ECO:0007669"/>
    <property type="project" value="TreeGrafter"/>
</dbReference>
<dbReference type="PANTHER" id="PTHR11545:SF2">
    <property type="entry name" value="LARGE RIBOSOMAL SUBUNIT PROTEIN UL13M"/>
    <property type="match status" value="1"/>
</dbReference>
<dbReference type="PIRSF" id="PIRSF002181">
    <property type="entry name" value="Ribosomal_L13"/>
    <property type="match status" value="1"/>
</dbReference>
<evidence type="ECO:0000256" key="4">
    <source>
        <dbReference type="ARBA" id="ARBA00035201"/>
    </source>
</evidence>
<dbReference type="CDD" id="cd00392">
    <property type="entry name" value="Ribosomal_L13"/>
    <property type="match status" value="1"/>
</dbReference>
<keyword evidence="2 5" id="KW-0689">Ribosomal protein</keyword>
<dbReference type="HAMAP" id="MF_01366">
    <property type="entry name" value="Ribosomal_uL13"/>
    <property type="match status" value="1"/>
</dbReference>
<sequence length="149" mass="16617">MSKTIHRAIDEIDRRWHLIDASGQVLGRLATEVAVLLRGKHKPIFSPHLDTGDFVVIVNAERVVLTGNKLKDKLYHRHSGYPGGLKTTTAEQMFRSHPTRVLEAAVRGMLPRTKLGDALFRKLKVYAGPTHPHASQQPIPFVKTTAKEG</sequence>
<comment type="similarity">
    <text evidence="1 5">Belongs to the universal ribosomal protein uL13 family.</text>
</comment>
<reference evidence="6 7" key="1">
    <citation type="submission" date="2019-07" db="EMBL/GenBank/DDBJ databases">
        <authorList>
            <person name="Cremers G."/>
        </authorList>
    </citation>
    <scope>NUCLEOTIDE SEQUENCE [LARGE SCALE GENOMIC DNA]</scope>
</reference>
<dbReference type="InterPro" id="IPR005822">
    <property type="entry name" value="Ribosomal_uL13"/>
</dbReference>
<name>A0A564ZIT2_9BACT</name>
<evidence type="ECO:0000256" key="2">
    <source>
        <dbReference type="ARBA" id="ARBA00022980"/>
    </source>
</evidence>
<organism evidence="6 7">
    <name type="scientific">Candidatus Methylomirabilis lanthanidiphila</name>
    <dbReference type="NCBI Taxonomy" id="2211376"/>
    <lineage>
        <taxon>Bacteria</taxon>
        <taxon>Candidatus Methylomirabilota</taxon>
        <taxon>Candidatus Methylomirabilia</taxon>
        <taxon>Candidatus Methylomirabilales</taxon>
        <taxon>Candidatus Methylomirabilaceae</taxon>
        <taxon>Candidatus Methylomirabilis</taxon>
    </lineage>
</organism>
<dbReference type="Gene3D" id="3.90.1180.10">
    <property type="entry name" value="Ribosomal protein L13"/>
    <property type="match status" value="1"/>
</dbReference>
<dbReference type="GO" id="GO:0006412">
    <property type="term" value="P:translation"/>
    <property type="evidence" value="ECO:0007669"/>
    <property type="project" value="UniProtKB-UniRule"/>
</dbReference>
<evidence type="ECO:0000313" key="6">
    <source>
        <dbReference type="EMBL" id="VUZ85260.1"/>
    </source>
</evidence>
<dbReference type="AlphaFoldDB" id="A0A564ZIT2"/>
<accession>A0A564ZIT2</accession>
<evidence type="ECO:0000256" key="3">
    <source>
        <dbReference type="ARBA" id="ARBA00023274"/>
    </source>
</evidence>
<dbReference type="InterPro" id="IPR036899">
    <property type="entry name" value="Ribosomal_uL13_sf"/>
</dbReference>
<dbReference type="SUPFAM" id="SSF52161">
    <property type="entry name" value="Ribosomal protein L13"/>
    <property type="match status" value="1"/>
</dbReference>
<dbReference type="GO" id="GO:0003735">
    <property type="term" value="F:structural constituent of ribosome"/>
    <property type="evidence" value="ECO:0007669"/>
    <property type="project" value="InterPro"/>
</dbReference>
<evidence type="ECO:0000313" key="7">
    <source>
        <dbReference type="Proteomes" id="UP000334340"/>
    </source>
</evidence>
<dbReference type="Proteomes" id="UP000334340">
    <property type="component" value="Unassembled WGS sequence"/>
</dbReference>
<keyword evidence="3 5" id="KW-0687">Ribonucleoprotein</keyword>
<evidence type="ECO:0000256" key="5">
    <source>
        <dbReference type="HAMAP-Rule" id="MF_01366"/>
    </source>
</evidence>
<gene>
    <name evidence="5" type="primary">rplM</name>
    <name evidence="6" type="ORF">MELA_01642</name>
</gene>
<evidence type="ECO:0000256" key="1">
    <source>
        <dbReference type="ARBA" id="ARBA00006227"/>
    </source>
</evidence>
<dbReference type="NCBIfam" id="TIGR01066">
    <property type="entry name" value="rplM_bact"/>
    <property type="match status" value="1"/>
</dbReference>
<dbReference type="PANTHER" id="PTHR11545">
    <property type="entry name" value="RIBOSOMAL PROTEIN L13"/>
    <property type="match status" value="1"/>
</dbReference>
<proteinExistence type="inferred from homology"/>
<dbReference type="InterPro" id="IPR005823">
    <property type="entry name" value="Ribosomal_uL13_bac-type"/>
</dbReference>
<dbReference type="FunFam" id="3.90.1180.10:FF:000001">
    <property type="entry name" value="50S ribosomal protein L13"/>
    <property type="match status" value="1"/>
</dbReference>
<comment type="function">
    <text evidence="5">This protein is one of the early assembly proteins of the 50S ribosomal subunit, although it is not seen to bind rRNA by itself. It is important during the early stages of 50S assembly.</text>
</comment>
<comment type="subunit">
    <text evidence="5">Part of the 50S ribosomal subunit.</text>
</comment>
<protein>
    <recommendedName>
        <fullName evidence="4 5">Large ribosomal subunit protein uL13</fullName>
    </recommendedName>
</protein>